<keyword evidence="5" id="KW-0560">Oxidoreductase</keyword>
<evidence type="ECO:0000256" key="3">
    <source>
        <dbReference type="ARBA" id="ARBA00022630"/>
    </source>
</evidence>
<name>A0A1I5GK25_9ACTN</name>
<dbReference type="Pfam" id="PF05199">
    <property type="entry name" value="GMC_oxred_C"/>
    <property type="match status" value="1"/>
</dbReference>
<evidence type="ECO:0000313" key="10">
    <source>
        <dbReference type="Proteomes" id="UP000183413"/>
    </source>
</evidence>
<accession>A0A1I5GK25</accession>
<dbReference type="Proteomes" id="UP000183413">
    <property type="component" value="Unassembled WGS sequence"/>
</dbReference>
<comment type="cofactor">
    <cofactor evidence="1">
        <name>FAD</name>
        <dbReference type="ChEBI" id="CHEBI:57692"/>
    </cofactor>
</comment>
<dbReference type="AlphaFoldDB" id="A0A1I5GK25"/>
<dbReference type="Gene3D" id="3.50.50.60">
    <property type="entry name" value="FAD/NAD(P)-binding domain"/>
    <property type="match status" value="2"/>
</dbReference>
<feature type="domain" description="Glucose-methanol-choline oxidoreductase N-terminal" evidence="7">
    <location>
        <begin position="230"/>
        <end position="339"/>
    </location>
</feature>
<gene>
    <name evidence="9" type="ORF">SAMN04489713_105247</name>
</gene>
<organism evidence="9 10">
    <name type="scientific">Actinomadura madurae</name>
    <dbReference type="NCBI Taxonomy" id="1993"/>
    <lineage>
        <taxon>Bacteria</taxon>
        <taxon>Bacillati</taxon>
        <taxon>Actinomycetota</taxon>
        <taxon>Actinomycetes</taxon>
        <taxon>Streptosporangiales</taxon>
        <taxon>Thermomonosporaceae</taxon>
        <taxon>Actinomadura</taxon>
    </lineage>
</organism>
<comment type="similarity">
    <text evidence="2">Belongs to the GMC oxidoreductase family.</text>
</comment>
<evidence type="ECO:0000256" key="5">
    <source>
        <dbReference type="ARBA" id="ARBA00023002"/>
    </source>
</evidence>
<dbReference type="GO" id="GO:0016614">
    <property type="term" value="F:oxidoreductase activity, acting on CH-OH group of donors"/>
    <property type="evidence" value="ECO:0007669"/>
    <property type="project" value="InterPro"/>
</dbReference>
<proteinExistence type="inferred from homology"/>
<dbReference type="STRING" id="1993.SAMN04489713_105247"/>
<evidence type="ECO:0000256" key="1">
    <source>
        <dbReference type="ARBA" id="ARBA00001974"/>
    </source>
</evidence>
<keyword evidence="3" id="KW-0285">Flavoprotein</keyword>
<dbReference type="InParanoid" id="A0A1I5GK25"/>
<feature type="domain" description="Glucose-methanol-choline oxidoreductase C-terminal" evidence="8">
    <location>
        <begin position="442"/>
        <end position="529"/>
    </location>
</feature>
<dbReference type="Pfam" id="PF00732">
    <property type="entry name" value="GMC_oxred_N"/>
    <property type="match status" value="1"/>
</dbReference>
<dbReference type="SUPFAM" id="SSF51905">
    <property type="entry name" value="FAD/NAD(P)-binding domain"/>
    <property type="match status" value="1"/>
</dbReference>
<dbReference type="EMBL" id="FOVH01000005">
    <property type="protein sequence ID" value="SFO36327.1"/>
    <property type="molecule type" value="Genomic_DNA"/>
</dbReference>
<evidence type="ECO:0000259" key="7">
    <source>
        <dbReference type="Pfam" id="PF00732"/>
    </source>
</evidence>
<dbReference type="PROSITE" id="PS00221">
    <property type="entry name" value="MIP"/>
    <property type="match status" value="1"/>
</dbReference>
<keyword evidence="10" id="KW-1185">Reference proteome</keyword>
<evidence type="ECO:0000256" key="4">
    <source>
        <dbReference type="ARBA" id="ARBA00022827"/>
    </source>
</evidence>
<dbReference type="InterPro" id="IPR022357">
    <property type="entry name" value="MIP_CS"/>
</dbReference>
<dbReference type="GO" id="GO:0050660">
    <property type="term" value="F:flavin adenine dinucleotide binding"/>
    <property type="evidence" value="ECO:0007669"/>
    <property type="project" value="InterPro"/>
</dbReference>
<protein>
    <submittedName>
        <fullName evidence="9">Choline dehydrogenase</fullName>
    </submittedName>
</protein>
<reference evidence="9 10" key="1">
    <citation type="submission" date="2016-10" db="EMBL/GenBank/DDBJ databases">
        <authorList>
            <person name="de Groot N.N."/>
        </authorList>
    </citation>
    <scope>NUCLEOTIDE SEQUENCE [LARGE SCALE GENOMIC DNA]</scope>
    <source>
        <strain evidence="9 10">DSM 43067</strain>
    </source>
</reference>
<dbReference type="InterPro" id="IPR007867">
    <property type="entry name" value="GMC_OxRtase_C"/>
</dbReference>
<dbReference type="PANTHER" id="PTHR42784">
    <property type="entry name" value="PYRANOSE 2-OXIDASE"/>
    <property type="match status" value="1"/>
</dbReference>
<dbReference type="PANTHER" id="PTHR42784:SF1">
    <property type="entry name" value="PYRANOSE 2-OXIDASE"/>
    <property type="match status" value="1"/>
</dbReference>
<dbReference type="RefSeq" id="WP_083597690.1">
    <property type="nucleotide sequence ID" value="NZ_FOVH01000005.1"/>
</dbReference>
<evidence type="ECO:0000256" key="2">
    <source>
        <dbReference type="ARBA" id="ARBA00010790"/>
    </source>
</evidence>
<evidence type="ECO:0000313" key="9">
    <source>
        <dbReference type="EMBL" id="SFO36327.1"/>
    </source>
</evidence>
<dbReference type="InterPro" id="IPR036188">
    <property type="entry name" value="FAD/NAD-bd_sf"/>
</dbReference>
<dbReference type="InterPro" id="IPR051473">
    <property type="entry name" value="P2Ox-like"/>
</dbReference>
<feature type="region of interest" description="Disordered" evidence="6">
    <location>
        <begin position="1"/>
        <end position="31"/>
    </location>
</feature>
<evidence type="ECO:0000256" key="6">
    <source>
        <dbReference type="SAM" id="MobiDB-lite"/>
    </source>
</evidence>
<dbReference type="InterPro" id="IPR000172">
    <property type="entry name" value="GMC_OxRdtase_N"/>
</dbReference>
<sequence>MSSRHTDPHLPLGDPRQEIRDAEPPEGLAPDSVIRLDDADEIDTDVLIIGSGMGGGTLAYALREAGAHVLMVERGGFLPREPENHDPVHMYLKGRYKNAGYWYDGRTGKPFAPGTYYWVGGNTRFYGASLPRFRRSDFTEVEHQEGRSKAWPFSYEDLEPYYGEAERLFDVHGQTDEDPTEPHHSTRYPFPPLPHEPAVERLAESMRVQGLNPFHTPNAMNITSRAERIAVATADGCPDDTGIKAEAENKVIVPALRSGHVKLMVRTEVTRLLPSDDGRRLVAAEARHLGRVIRINARRVVLAAGAVNSAALLLRSATRAQPDGLGNSSGLLGRNYMVHNSTFLVGVNPLRTNDTHWQKTLGMNDFYEAGASNRYPLGNLQMLGKLQAPMLKPARQWAPMWALKFMSARSIDIYLTTEDLPSPDNRVRVDGDRILIDWVPTNVAPHHELVRRVTRIVRKAGYPFIFTQQMGIETNSHMCGTAVAGHDPSTSVLDATCRSHDLDNLWIADASFFPSSAALNPALTIAANALRIAPSIVAGL</sequence>
<dbReference type="eggNOG" id="COG2303">
    <property type="taxonomic scope" value="Bacteria"/>
</dbReference>
<keyword evidence="4" id="KW-0274">FAD</keyword>
<evidence type="ECO:0000259" key="8">
    <source>
        <dbReference type="Pfam" id="PF05199"/>
    </source>
</evidence>